<evidence type="ECO:0000259" key="1">
    <source>
        <dbReference type="Pfam" id="PF08401"/>
    </source>
</evidence>
<proteinExistence type="predicted"/>
<sequence>MGKQYSQKTLEERKQQMAEILQNLEDGVKEVFTSENYIRYLETFSKFHNYSFNNTILILAQCPQASFVASYKDWTEKFNRIVKKGSKGIQILVPAPKKFWEEEECTRPDGSKYTRKVERRKLYFKIGHVFDYSQTTGDELPSLTQKLEFETPELNRLINSLFATSEVPIHYDYDLKENDANGYYNLVKKEIFLKADLKALHKLKTIAHEYSHYYQETLYKEHTKELDRDTKEVIAESCAYCVIEMLANETNMEKLSSDEYSFGYIASWGSKDLKELKSTLDIISKISNLIFYWVSKQFDVS</sequence>
<organism evidence="2 3">
    <name type="scientific">Schaedlerella arabinosiphila</name>
    <dbReference type="NCBI Taxonomy" id="2044587"/>
    <lineage>
        <taxon>Bacteria</taxon>
        <taxon>Bacillati</taxon>
        <taxon>Bacillota</taxon>
        <taxon>Clostridia</taxon>
        <taxon>Lachnospirales</taxon>
        <taxon>Lachnospiraceae</taxon>
        <taxon>Schaedlerella</taxon>
    </lineage>
</organism>
<dbReference type="RefSeq" id="WP_004079832.1">
    <property type="nucleotide sequence ID" value="NZ_VIRB01000129.1"/>
</dbReference>
<name>A0A9X5CAZ9_9FIRM</name>
<dbReference type="Pfam" id="PF08401">
    <property type="entry name" value="ArdcN"/>
    <property type="match status" value="1"/>
</dbReference>
<accession>A0A9X5CAZ9</accession>
<dbReference type="OrthoDB" id="9803716at2"/>
<gene>
    <name evidence="2" type="ORF">FMM80_21025</name>
</gene>
<feature type="domain" description="N-terminal" evidence="1">
    <location>
        <begin position="13"/>
        <end position="130"/>
    </location>
</feature>
<dbReference type="Proteomes" id="UP000474104">
    <property type="component" value="Unassembled WGS sequence"/>
</dbReference>
<dbReference type="GO" id="GO:0003697">
    <property type="term" value="F:single-stranded DNA binding"/>
    <property type="evidence" value="ECO:0007669"/>
    <property type="project" value="InterPro"/>
</dbReference>
<protein>
    <recommendedName>
        <fullName evidence="1">N-terminal domain-containing protein</fullName>
    </recommendedName>
</protein>
<evidence type="ECO:0000313" key="2">
    <source>
        <dbReference type="EMBL" id="NDO71000.1"/>
    </source>
</evidence>
<reference evidence="2 3" key="1">
    <citation type="submission" date="2019-07" db="EMBL/GenBank/DDBJ databases">
        <title>Draft genome sequences of 15 bacterial species constituting the stable defined intestinal microbiota of the GM15 gnotobiotic mouse model.</title>
        <authorList>
            <person name="Elie C."/>
            <person name="Mathieu A."/>
            <person name="Saliou A."/>
            <person name="Darnaud M."/>
            <person name="Leulier F."/>
            <person name="Tamellini A."/>
        </authorList>
    </citation>
    <scope>NUCLEOTIDE SEQUENCE [LARGE SCALE GENOMIC DNA]</scope>
    <source>
        <strain evidence="3">ASF 502</strain>
    </source>
</reference>
<evidence type="ECO:0000313" key="3">
    <source>
        <dbReference type="Proteomes" id="UP000474104"/>
    </source>
</evidence>
<dbReference type="InterPro" id="IPR013610">
    <property type="entry name" value="ArdC_N"/>
</dbReference>
<dbReference type="EMBL" id="VIRB01000129">
    <property type="protein sequence ID" value="NDO71000.1"/>
    <property type="molecule type" value="Genomic_DNA"/>
</dbReference>
<comment type="caution">
    <text evidence="2">The sequence shown here is derived from an EMBL/GenBank/DDBJ whole genome shotgun (WGS) entry which is preliminary data.</text>
</comment>
<dbReference type="AlphaFoldDB" id="A0A9X5CAZ9"/>